<name>A0A183IYP9_9BILA</name>
<dbReference type="Proteomes" id="UP000270296">
    <property type="component" value="Unassembled WGS sequence"/>
</dbReference>
<dbReference type="InterPro" id="IPR053341">
    <property type="entry name" value="Oxidative_stress_globin-like"/>
</dbReference>
<dbReference type="PANTHER" id="PTHR47768:SF1">
    <property type="entry name" value="GLOBIN FAMILY PROFILE DOMAIN-CONTAINING PROTEIN"/>
    <property type="match status" value="1"/>
</dbReference>
<keyword evidence="1" id="KW-0561">Oxygen transport</keyword>
<dbReference type="AlphaFoldDB" id="A0A183IYP9"/>
<gene>
    <name evidence="3" type="ORF">SBAD_LOCUS8747</name>
</gene>
<reference evidence="3 4" key="2">
    <citation type="submission" date="2018-11" db="EMBL/GenBank/DDBJ databases">
        <authorList>
            <consortium name="Pathogen Informatics"/>
        </authorList>
    </citation>
    <scope>NUCLEOTIDE SEQUENCE [LARGE SCALE GENOMIC DNA]</scope>
</reference>
<organism evidence="5">
    <name type="scientific">Soboliphyme baturini</name>
    <dbReference type="NCBI Taxonomy" id="241478"/>
    <lineage>
        <taxon>Eukaryota</taxon>
        <taxon>Metazoa</taxon>
        <taxon>Ecdysozoa</taxon>
        <taxon>Nematoda</taxon>
        <taxon>Enoplea</taxon>
        <taxon>Dorylaimia</taxon>
        <taxon>Dioctophymatida</taxon>
        <taxon>Dioctophymatoidea</taxon>
        <taxon>Soboliphymatidae</taxon>
        <taxon>Soboliphyme</taxon>
    </lineage>
</organism>
<keyword evidence="1" id="KW-0479">Metal-binding</keyword>
<dbReference type="InterPro" id="IPR012292">
    <property type="entry name" value="Globin/Proto"/>
</dbReference>
<keyword evidence="4" id="KW-1185">Reference proteome</keyword>
<dbReference type="Gene3D" id="1.10.490.10">
    <property type="entry name" value="Globins"/>
    <property type="match status" value="1"/>
</dbReference>
<dbReference type="OrthoDB" id="436496at2759"/>
<dbReference type="CDD" id="cd01040">
    <property type="entry name" value="Mb-like"/>
    <property type="match status" value="1"/>
</dbReference>
<dbReference type="InterPro" id="IPR044399">
    <property type="entry name" value="Mb-like_M"/>
</dbReference>
<keyword evidence="1" id="KW-0813">Transport</keyword>
<dbReference type="InterPro" id="IPR009050">
    <property type="entry name" value="Globin-like_sf"/>
</dbReference>
<reference evidence="5" key="1">
    <citation type="submission" date="2016-06" db="UniProtKB">
        <authorList>
            <consortium name="WormBaseParasite"/>
        </authorList>
    </citation>
    <scope>IDENTIFICATION</scope>
</reference>
<sequence length="191" mass="21602">MGNQPSNERKRAISGLHSAGNSTQPAAEEDHGGVQSSCFIRASRFIFTLGLFTSSPEIRSLFPTLVDWGDDIKTCQKFRNQGLKFVHVISLSLTTLHDKEHLDTLLKEIGTRHVEFMPGGIKMEYWDIFEKAMVKCILQQIRWTDDFDEAIQSKAAIAWRILCAYIVQKIKIGFTEALELSQQPEVVVTES</sequence>
<dbReference type="Pfam" id="PF00042">
    <property type="entry name" value="Globin"/>
    <property type="match status" value="1"/>
</dbReference>
<feature type="domain" description="Globin" evidence="2">
    <location>
        <begin position="25"/>
        <end position="171"/>
    </location>
</feature>
<evidence type="ECO:0000313" key="3">
    <source>
        <dbReference type="EMBL" id="VDP19017.1"/>
    </source>
</evidence>
<protein>
    <submittedName>
        <fullName evidence="5">GLOBIN domain-containing protein</fullName>
    </submittedName>
</protein>
<dbReference type="SUPFAM" id="SSF46458">
    <property type="entry name" value="Globin-like"/>
    <property type="match status" value="1"/>
</dbReference>
<dbReference type="GO" id="GO:0019825">
    <property type="term" value="F:oxygen binding"/>
    <property type="evidence" value="ECO:0007669"/>
    <property type="project" value="InterPro"/>
</dbReference>
<proteinExistence type="inferred from homology"/>
<evidence type="ECO:0000313" key="5">
    <source>
        <dbReference type="WBParaSite" id="SBAD_0000906201-mRNA-1"/>
    </source>
</evidence>
<dbReference type="PROSITE" id="PS01033">
    <property type="entry name" value="GLOBIN"/>
    <property type="match status" value="1"/>
</dbReference>
<accession>A0A183IYP9</accession>
<dbReference type="GO" id="GO:0020037">
    <property type="term" value="F:heme binding"/>
    <property type="evidence" value="ECO:0007669"/>
    <property type="project" value="InterPro"/>
</dbReference>
<evidence type="ECO:0000259" key="2">
    <source>
        <dbReference type="PROSITE" id="PS01033"/>
    </source>
</evidence>
<evidence type="ECO:0000313" key="4">
    <source>
        <dbReference type="Proteomes" id="UP000270296"/>
    </source>
</evidence>
<dbReference type="EMBL" id="UZAM01011922">
    <property type="protein sequence ID" value="VDP19017.1"/>
    <property type="molecule type" value="Genomic_DNA"/>
</dbReference>
<dbReference type="InterPro" id="IPR000971">
    <property type="entry name" value="Globin"/>
</dbReference>
<dbReference type="GO" id="GO:0005344">
    <property type="term" value="F:oxygen carrier activity"/>
    <property type="evidence" value="ECO:0007669"/>
    <property type="project" value="UniProtKB-KW"/>
</dbReference>
<evidence type="ECO:0000256" key="1">
    <source>
        <dbReference type="RuleBase" id="RU000356"/>
    </source>
</evidence>
<comment type="similarity">
    <text evidence="1">Belongs to the globin family.</text>
</comment>
<dbReference type="PANTHER" id="PTHR47768">
    <property type="entry name" value="GLOBIN RELATED-RELATED"/>
    <property type="match status" value="1"/>
</dbReference>
<dbReference type="WBParaSite" id="SBAD_0000906201-mRNA-1">
    <property type="protein sequence ID" value="SBAD_0000906201-mRNA-1"/>
    <property type="gene ID" value="SBAD_0000906201"/>
</dbReference>
<keyword evidence="1" id="KW-0408">Iron</keyword>
<keyword evidence="1" id="KW-0349">Heme</keyword>